<feature type="compositionally biased region" description="Pro residues" evidence="1">
    <location>
        <begin position="89"/>
        <end position="105"/>
    </location>
</feature>
<dbReference type="Proteomes" id="UP000800200">
    <property type="component" value="Unassembled WGS sequence"/>
</dbReference>
<keyword evidence="2" id="KW-0472">Membrane</keyword>
<feature type="transmembrane region" description="Helical" evidence="2">
    <location>
        <begin position="416"/>
        <end position="442"/>
    </location>
</feature>
<feature type="transmembrane region" description="Helical" evidence="2">
    <location>
        <begin position="448"/>
        <end position="469"/>
    </location>
</feature>
<dbReference type="Pfam" id="PF01544">
    <property type="entry name" value="CorA"/>
    <property type="match status" value="1"/>
</dbReference>
<feature type="compositionally biased region" description="Pro residues" evidence="1">
    <location>
        <begin position="1"/>
        <end position="21"/>
    </location>
</feature>
<keyword evidence="4" id="KW-1185">Reference proteome</keyword>
<dbReference type="Gene3D" id="1.20.58.340">
    <property type="entry name" value="Magnesium transport protein CorA, transmembrane region"/>
    <property type="match status" value="1"/>
</dbReference>
<sequence length="540" mass="60300">MPAPPPPPAIPLSAPPPPPPGAVSVPAERDQSRTTGAQVEPPEADLPPAALRRRVTKTNMEHASNESGEGDTEAQRNRRHRPSAGVSLPAPPPPPLPGPPPPLPSLGPDQGSLSAENHGPFVPYHPIKTRSSSSALSGDTFTALHMRAYIESLQIPTSTLDEFEYLLQLPAKGKETAYDPFRALFRAIHDDTLSLVDIIRVSLRRIREGTLDEDLMQRRVTFWRSLLHQLNFNLAEFDQRLREFVHFAYDSETHPLSFDPRTELPSEKLAKDTRQTLQSCMDLIDKSSDSLRAEMQIVDSRRSIAEAESVSKLTELAFVFIPLSFVSSLFSMQVHELKGGVPLYQFMLLAIAFVIVAYTVRLSIRSSRLIEYKNKTFNQIRDEAQLQYNEPIPTHTFLAWFGTATGGAVFKITKNFIAVFAPLILVSAVIAAILSPIVLLWLRGINRGFSAVITVLLLLLDMLLVYPVLTNTSGEFEFDPRAIIREIQRNREINRKRREKAKKRRKQKMGLDPESLGVESSDSSDDEDSDSSKSRSSSRR</sequence>
<proteinExistence type="predicted"/>
<accession>A0A6A6DPQ5</accession>
<feature type="transmembrane region" description="Helical" evidence="2">
    <location>
        <begin position="343"/>
        <end position="364"/>
    </location>
</feature>
<evidence type="ECO:0000256" key="2">
    <source>
        <dbReference type="SAM" id="Phobius"/>
    </source>
</evidence>
<feature type="compositionally biased region" description="Basic residues" evidence="1">
    <location>
        <begin position="494"/>
        <end position="508"/>
    </location>
</feature>
<organism evidence="3 4">
    <name type="scientific">Zopfia rhizophila CBS 207.26</name>
    <dbReference type="NCBI Taxonomy" id="1314779"/>
    <lineage>
        <taxon>Eukaryota</taxon>
        <taxon>Fungi</taxon>
        <taxon>Dikarya</taxon>
        <taxon>Ascomycota</taxon>
        <taxon>Pezizomycotina</taxon>
        <taxon>Dothideomycetes</taxon>
        <taxon>Dothideomycetes incertae sedis</taxon>
        <taxon>Zopfiaceae</taxon>
        <taxon>Zopfia</taxon>
    </lineage>
</organism>
<keyword evidence="2" id="KW-0812">Transmembrane</keyword>
<dbReference type="GO" id="GO:0016020">
    <property type="term" value="C:membrane"/>
    <property type="evidence" value="ECO:0007669"/>
    <property type="project" value="InterPro"/>
</dbReference>
<evidence type="ECO:0000313" key="3">
    <source>
        <dbReference type="EMBL" id="KAF2180362.1"/>
    </source>
</evidence>
<feature type="region of interest" description="Disordered" evidence="1">
    <location>
        <begin position="494"/>
        <end position="540"/>
    </location>
</feature>
<feature type="region of interest" description="Disordered" evidence="1">
    <location>
        <begin position="1"/>
        <end position="135"/>
    </location>
</feature>
<dbReference type="OrthoDB" id="3231000at2759"/>
<dbReference type="InterPro" id="IPR002523">
    <property type="entry name" value="MgTranspt_CorA/ZnTranspt_ZntB"/>
</dbReference>
<protein>
    <recommendedName>
        <fullName evidence="5">Cora-domain-containing protein</fullName>
    </recommendedName>
</protein>
<gene>
    <name evidence="3" type="ORF">K469DRAFT_714740</name>
</gene>
<name>A0A6A6DPQ5_9PEZI</name>
<dbReference type="GO" id="GO:0046873">
    <property type="term" value="F:metal ion transmembrane transporter activity"/>
    <property type="evidence" value="ECO:0007669"/>
    <property type="project" value="InterPro"/>
</dbReference>
<dbReference type="AlphaFoldDB" id="A0A6A6DPQ5"/>
<reference evidence="3" key="1">
    <citation type="journal article" date="2020" name="Stud. Mycol.">
        <title>101 Dothideomycetes genomes: a test case for predicting lifestyles and emergence of pathogens.</title>
        <authorList>
            <person name="Haridas S."/>
            <person name="Albert R."/>
            <person name="Binder M."/>
            <person name="Bloem J."/>
            <person name="Labutti K."/>
            <person name="Salamov A."/>
            <person name="Andreopoulos B."/>
            <person name="Baker S."/>
            <person name="Barry K."/>
            <person name="Bills G."/>
            <person name="Bluhm B."/>
            <person name="Cannon C."/>
            <person name="Castanera R."/>
            <person name="Culley D."/>
            <person name="Daum C."/>
            <person name="Ezra D."/>
            <person name="Gonzalez J."/>
            <person name="Henrissat B."/>
            <person name="Kuo A."/>
            <person name="Liang C."/>
            <person name="Lipzen A."/>
            <person name="Lutzoni F."/>
            <person name="Magnuson J."/>
            <person name="Mondo S."/>
            <person name="Nolan M."/>
            <person name="Ohm R."/>
            <person name="Pangilinan J."/>
            <person name="Park H.-J."/>
            <person name="Ramirez L."/>
            <person name="Alfaro M."/>
            <person name="Sun H."/>
            <person name="Tritt A."/>
            <person name="Yoshinaga Y."/>
            <person name="Zwiers L.-H."/>
            <person name="Turgeon B."/>
            <person name="Goodwin S."/>
            <person name="Spatafora J."/>
            <person name="Crous P."/>
            <person name="Grigoriev I."/>
        </authorList>
    </citation>
    <scope>NUCLEOTIDE SEQUENCE</scope>
    <source>
        <strain evidence="3">CBS 207.26</strain>
    </source>
</reference>
<keyword evidence="2" id="KW-1133">Transmembrane helix</keyword>
<evidence type="ECO:0000256" key="1">
    <source>
        <dbReference type="SAM" id="MobiDB-lite"/>
    </source>
</evidence>
<evidence type="ECO:0008006" key="5">
    <source>
        <dbReference type="Google" id="ProtNLM"/>
    </source>
</evidence>
<dbReference type="EMBL" id="ML994658">
    <property type="protein sequence ID" value="KAF2180362.1"/>
    <property type="molecule type" value="Genomic_DNA"/>
</dbReference>
<evidence type="ECO:0000313" key="4">
    <source>
        <dbReference type="Proteomes" id="UP000800200"/>
    </source>
</evidence>